<reference evidence="2 3" key="2">
    <citation type="journal article" date="2011" name="Stand. Genomic Sci.">
        <title>Complete genome sequence of Bacteroides helcogenes type strain (P 36-108).</title>
        <authorList>
            <person name="Pati A."/>
            <person name="Gronow S."/>
            <person name="Zeytun A."/>
            <person name="Lapidus A."/>
            <person name="Nolan M."/>
            <person name="Hammon N."/>
            <person name="Deshpande S."/>
            <person name="Cheng J.F."/>
            <person name="Tapia R."/>
            <person name="Han C."/>
            <person name="Goodwin L."/>
            <person name="Pitluck S."/>
            <person name="Liolios K."/>
            <person name="Pagani I."/>
            <person name="Ivanova N."/>
            <person name="Mavromatis K."/>
            <person name="Chen A."/>
            <person name="Palaniappan K."/>
            <person name="Land M."/>
            <person name="Hauser L."/>
            <person name="Chang Y.J."/>
            <person name="Jeffries C.D."/>
            <person name="Detter J.C."/>
            <person name="Brambilla E."/>
            <person name="Rohde M."/>
            <person name="Goker M."/>
            <person name="Woyke T."/>
            <person name="Bristow J."/>
            <person name="Eisen J.A."/>
            <person name="Markowitz V."/>
            <person name="Hugenholtz P."/>
            <person name="Kyrpides N.C."/>
            <person name="Klenk H.P."/>
            <person name="Lucas S."/>
        </authorList>
    </citation>
    <scope>NUCLEOTIDE SEQUENCE [LARGE SCALE GENOMIC DNA]</scope>
    <source>
        <strain evidence="3">ATCC 35417 / DSM 20613 / JCM 6297 / CCUG 15421 / P 36-108</strain>
    </source>
</reference>
<protein>
    <recommendedName>
        <fullName evidence="4">Lipoprotein</fullName>
    </recommendedName>
</protein>
<evidence type="ECO:0000256" key="1">
    <source>
        <dbReference type="SAM" id="Phobius"/>
    </source>
</evidence>
<evidence type="ECO:0008006" key="4">
    <source>
        <dbReference type="Google" id="ProtNLM"/>
    </source>
</evidence>
<organism evidence="2 3">
    <name type="scientific">Bacteroides helcogenes (strain ATCC 35417 / DSM 20613 / JCM 6297 / CCUG 15421 / P 36-108)</name>
    <dbReference type="NCBI Taxonomy" id="693979"/>
    <lineage>
        <taxon>Bacteria</taxon>
        <taxon>Pseudomonadati</taxon>
        <taxon>Bacteroidota</taxon>
        <taxon>Bacteroidia</taxon>
        <taxon>Bacteroidales</taxon>
        <taxon>Bacteroidaceae</taxon>
        <taxon>Bacteroides</taxon>
    </lineage>
</organism>
<gene>
    <name evidence="2" type="ordered locus">Bache_0892</name>
</gene>
<dbReference type="HOGENOM" id="CLU_3149720_0_0_10"/>
<proteinExistence type="predicted"/>
<evidence type="ECO:0000313" key="2">
    <source>
        <dbReference type="EMBL" id="ADV42909.1"/>
    </source>
</evidence>
<dbReference type="EMBL" id="CP002352">
    <property type="protein sequence ID" value="ADV42909.1"/>
    <property type="molecule type" value="Genomic_DNA"/>
</dbReference>
<feature type="transmembrane region" description="Helical" evidence="1">
    <location>
        <begin position="12"/>
        <end position="33"/>
    </location>
</feature>
<keyword evidence="1" id="KW-0812">Transmembrane</keyword>
<keyword evidence="3" id="KW-1185">Reference proteome</keyword>
<dbReference type="AlphaFoldDB" id="E6SQ04"/>
<dbReference type="Proteomes" id="UP000008630">
    <property type="component" value="Chromosome"/>
</dbReference>
<dbReference type="KEGG" id="bhl:Bache_0892"/>
<reference key="1">
    <citation type="submission" date="2010-11" db="EMBL/GenBank/DDBJ databases">
        <title>The complete genome of Bacteroides helcogenes P 36-108.</title>
        <authorList>
            <consortium name="US DOE Joint Genome Institute (JGI-PGF)"/>
            <person name="Lucas S."/>
            <person name="Copeland A."/>
            <person name="Lapidus A."/>
            <person name="Bruce D."/>
            <person name="Goodwin L."/>
            <person name="Pitluck S."/>
            <person name="Kyrpides N."/>
            <person name="Mavromatis K."/>
            <person name="Ivanova N."/>
            <person name="Zeytun A."/>
            <person name="Brettin T."/>
            <person name="Detter J.C."/>
            <person name="Tapia R."/>
            <person name="Han C."/>
            <person name="Land M."/>
            <person name="Hauser L."/>
            <person name="Markowitz V."/>
            <person name="Cheng J.-F."/>
            <person name="Hugenholtz P."/>
            <person name="Woyke T."/>
            <person name="Wu D."/>
            <person name="Gronow S."/>
            <person name="Wellnitz S."/>
            <person name="Brambilla E."/>
            <person name="Klenk H.-P."/>
            <person name="Eisen J.A."/>
        </authorList>
    </citation>
    <scope>NUCLEOTIDE SEQUENCE</scope>
    <source>
        <strain>P 36-108</strain>
    </source>
</reference>
<accession>E6SQ04</accession>
<keyword evidence="1" id="KW-1133">Transmembrane helix</keyword>
<dbReference type="STRING" id="693979.Bache_0892"/>
<keyword evidence="1" id="KW-0472">Membrane</keyword>
<sequence length="48" mass="5387">MNESSKNIIDLATVMISAVCCALLSCQITLFSHKGNTIFRNRKFLLKL</sequence>
<evidence type="ECO:0000313" key="3">
    <source>
        <dbReference type="Proteomes" id="UP000008630"/>
    </source>
</evidence>
<name>E6SQ04_BACT6</name>
<dbReference type="PROSITE" id="PS51257">
    <property type="entry name" value="PROKAR_LIPOPROTEIN"/>
    <property type="match status" value="1"/>
</dbReference>